<protein>
    <submittedName>
        <fullName evidence="2">Porin family protein</fullName>
    </submittedName>
</protein>
<dbReference type="InterPro" id="IPR025665">
    <property type="entry name" value="Beta-barrel_OMP_2"/>
</dbReference>
<dbReference type="EMBL" id="JBHUPB010000003">
    <property type="protein sequence ID" value="MFD2966369.1"/>
    <property type="molecule type" value="Genomic_DNA"/>
</dbReference>
<evidence type="ECO:0000259" key="1">
    <source>
        <dbReference type="Pfam" id="PF13568"/>
    </source>
</evidence>
<gene>
    <name evidence="2" type="ORF">ACFS7Y_03175</name>
</gene>
<dbReference type="Pfam" id="PF13568">
    <property type="entry name" value="OMP_b-brl_2"/>
    <property type="match status" value="1"/>
</dbReference>
<accession>A0ABW6BCZ0</accession>
<evidence type="ECO:0000313" key="2">
    <source>
        <dbReference type="EMBL" id="MFD2966369.1"/>
    </source>
</evidence>
<organism evidence="2 3">
    <name type="scientific">Sphingobacterium bambusae</name>
    <dbReference type="NCBI Taxonomy" id="662858"/>
    <lineage>
        <taxon>Bacteria</taxon>
        <taxon>Pseudomonadati</taxon>
        <taxon>Bacteroidota</taxon>
        <taxon>Sphingobacteriia</taxon>
        <taxon>Sphingobacteriales</taxon>
        <taxon>Sphingobacteriaceae</taxon>
        <taxon>Sphingobacterium</taxon>
    </lineage>
</organism>
<dbReference type="Proteomes" id="UP001597525">
    <property type="component" value="Unassembled WGS sequence"/>
</dbReference>
<keyword evidence="3" id="KW-1185">Reference proteome</keyword>
<feature type="domain" description="Outer membrane protein beta-barrel" evidence="1">
    <location>
        <begin position="18"/>
        <end position="186"/>
    </location>
</feature>
<sequence length="214" mass="23778">MKKIVLTMALLAGGLYLQAQQVRFGIRGGANLSSLGEYEHVLLANEDAQLEYKVGFHAGVFSQIYINQKWGLETGLYFTQLGGRDQDRDFDEDYKLNATANYLQLPVSVFREIQLSDKVKLFPSVGIYAGYGLSGKIKATGQIQNIDIAQQQDYFNDFAKRFDFGGTAGVQVGLGNLLLGAGYDQGVLRVNKQKANWDDNAYNSNFKLTVGYLF</sequence>
<reference evidence="3" key="1">
    <citation type="journal article" date="2019" name="Int. J. Syst. Evol. Microbiol.">
        <title>The Global Catalogue of Microorganisms (GCM) 10K type strain sequencing project: providing services to taxonomists for standard genome sequencing and annotation.</title>
        <authorList>
            <consortium name="The Broad Institute Genomics Platform"/>
            <consortium name="The Broad Institute Genome Sequencing Center for Infectious Disease"/>
            <person name="Wu L."/>
            <person name="Ma J."/>
        </authorList>
    </citation>
    <scope>NUCLEOTIDE SEQUENCE [LARGE SCALE GENOMIC DNA]</scope>
    <source>
        <strain evidence="3">KCTC 22814</strain>
    </source>
</reference>
<proteinExistence type="predicted"/>
<name>A0ABW6BCZ0_9SPHI</name>
<dbReference type="RefSeq" id="WP_320184158.1">
    <property type="nucleotide sequence ID" value="NZ_CP138332.1"/>
</dbReference>
<comment type="caution">
    <text evidence="2">The sequence shown here is derived from an EMBL/GenBank/DDBJ whole genome shotgun (WGS) entry which is preliminary data.</text>
</comment>
<evidence type="ECO:0000313" key="3">
    <source>
        <dbReference type="Proteomes" id="UP001597525"/>
    </source>
</evidence>